<feature type="compositionally biased region" description="Polar residues" evidence="1">
    <location>
        <begin position="39"/>
        <end position="58"/>
    </location>
</feature>
<dbReference type="AlphaFoldDB" id="A0A0C3NBZ6"/>
<dbReference type="SUPFAM" id="SSF52540">
    <property type="entry name" value="P-loop containing nucleoside triphosphate hydrolases"/>
    <property type="match status" value="1"/>
</dbReference>
<dbReference type="Pfam" id="PF01926">
    <property type="entry name" value="MMR_HSR1"/>
    <property type="match status" value="1"/>
</dbReference>
<keyword evidence="4" id="KW-1185">Reference proteome</keyword>
<proteinExistence type="predicted"/>
<organism evidence="3 4">
    <name type="scientific">Pisolithus tinctorius Marx 270</name>
    <dbReference type="NCBI Taxonomy" id="870435"/>
    <lineage>
        <taxon>Eukaryota</taxon>
        <taxon>Fungi</taxon>
        <taxon>Dikarya</taxon>
        <taxon>Basidiomycota</taxon>
        <taxon>Agaricomycotina</taxon>
        <taxon>Agaricomycetes</taxon>
        <taxon>Agaricomycetidae</taxon>
        <taxon>Boletales</taxon>
        <taxon>Sclerodermatineae</taxon>
        <taxon>Pisolithaceae</taxon>
        <taxon>Pisolithus</taxon>
    </lineage>
</organism>
<accession>A0A0C3NBZ6</accession>
<dbReference type="STRING" id="870435.A0A0C3NBZ6"/>
<reference evidence="3 4" key="1">
    <citation type="submission" date="2014-04" db="EMBL/GenBank/DDBJ databases">
        <authorList>
            <consortium name="DOE Joint Genome Institute"/>
            <person name="Kuo A."/>
            <person name="Kohler A."/>
            <person name="Costa M.D."/>
            <person name="Nagy L.G."/>
            <person name="Floudas D."/>
            <person name="Copeland A."/>
            <person name="Barry K.W."/>
            <person name="Cichocki N."/>
            <person name="Veneault-Fourrey C."/>
            <person name="LaButti K."/>
            <person name="Lindquist E.A."/>
            <person name="Lipzen A."/>
            <person name="Lundell T."/>
            <person name="Morin E."/>
            <person name="Murat C."/>
            <person name="Sun H."/>
            <person name="Tunlid A."/>
            <person name="Henrissat B."/>
            <person name="Grigoriev I.V."/>
            <person name="Hibbett D.S."/>
            <person name="Martin F."/>
            <person name="Nordberg H.P."/>
            <person name="Cantor M.N."/>
            <person name="Hua S.X."/>
        </authorList>
    </citation>
    <scope>NUCLEOTIDE SEQUENCE [LARGE SCALE GENOMIC DNA]</scope>
    <source>
        <strain evidence="3 4">Marx 270</strain>
    </source>
</reference>
<dbReference type="GO" id="GO:0005525">
    <property type="term" value="F:GTP binding"/>
    <property type="evidence" value="ECO:0007669"/>
    <property type="project" value="InterPro"/>
</dbReference>
<protein>
    <recommendedName>
        <fullName evidence="2">G domain-containing protein</fullName>
    </recommendedName>
</protein>
<evidence type="ECO:0000313" key="4">
    <source>
        <dbReference type="Proteomes" id="UP000054217"/>
    </source>
</evidence>
<gene>
    <name evidence="3" type="ORF">M404DRAFT_36402</name>
</gene>
<dbReference type="InterPro" id="IPR027417">
    <property type="entry name" value="P-loop_NTPase"/>
</dbReference>
<feature type="domain" description="G" evidence="2">
    <location>
        <begin position="100"/>
        <end position="126"/>
    </location>
</feature>
<dbReference type="OrthoDB" id="391988at2759"/>
<evidence type="ECO:0000256" key="1">
    <source>
        <dbReference type="SAM" id="MobiDB-lite"/>
    </source>
</evidence>
<dbReference type="Gene3D" id="3.40.50.300">
    <property type="entry name" value="P-loop containing nucleotide triphosphate hydrolases"/>
    <property type="match status" value="1"/>
</dbReference>
<evidence type="ECO:0000259" key="2">
    <source>
        <dbReference type="Pfam" id="PF01926"/>
    </source>
</evidence>
<dbReference type="EMBL" id="KN832227">
    <property type="protein sequence ID" value="KIN93098.1"/>
    <property type="molecule type" value="Genomic_DNA"/>
</dbReference>
<sequence>MSSPSWIGKHVWDKVSIKLRFLPQSQSGVTAPSVPANPVPSQSTTEQPIAGHSTSANAAPSAGTRVAADIPAPSNTLAPPNRKDLRPTTEDLIQQCPRFRVLVVGKSGVGKSTLINRIFGVNTAVEWFKFCVPTWR</sequence>
<dbReference type="Proteomes" id="UP000054217">
    <property type="component" value="Unassembled WGS sequence"/>
</dbReference>
<feature type="region of interest" description="Disordered" evidence="1">
    <location>
        <begin position="27"/>
        <end position="87"/>
    </location>
</feature>
<dbReference type="InParanoid" id="A0A0C3NBZ6"/>
<reference evidence="4" key="2">
    <citation type="submission" date="2015-01" db="EMBL/GenBank/DDBJ databases">
        <title>Evolutionary Origins and Diversification of the Mycorrhizal Mutualists.</title>
        <authorList>
            <consortium name="DOE Joint Genome Institute"/>
            <consortium name="Mycorrhizal Genomics Consortium"/>
            <person name="Kohler A."/>
            <person name="Kuo A."/>
            <person name="Nagy L.G."/>
            <person name="Floudas D."/>
            <person name="Copeland A."/>
            <person name="Barry K.W."/>
            <person name="Cichocki N."/>
            <person name="Veneault-Fourrey C."/>
            <person name="LaButti K."/>
            <person name="Lindquist E.A."/>
            <person name="Lipzen A."/>
            <person name="Lundell T."/>
            <person name="Morin E."/>
            <person name="Murat C."/>
            <person name="Riley R."/>
            <person name="Ohm R."/>
            <person name="Sun H."/>
            <person name="Tunlid A."/>
            <person name="Henrissat B."/>
            <person name="Grigoriev I.V."/>
            <person name="Hibbett D.S."/>
            <person name="Martin F."/>
        </authorList>
    </citation>
    <scope>NUCLEOTIDE SEQUENCE [LARGE SCALE GENOMIC DNA]</scope>
    <source>
        <strain evidence="4">Marx 270</strain>
    </source>
</reference>
<dbReference type="HOGENOM" id="CLU_1876270_0_0_1"/>
<name>A0A0C3NBZ6_PISTI</name>
<dbReference type="InterPro" id="IPR006073">
    <property type="entry name" value="GTP-bd"/>
</dbReference>
<evidence type="ECO:0000313" key="3">
    <source>
        <dbReference type="EMBL" id="KIN93098.1"/>
    </source>
</evidence>